<dbReference type="Gene3D" id="3.40.50.720">
    <property type="entry name" value="NAD(P)-binding Rossmann-like Domain"/>
    <property type="match status" value="1"/>
</dbReference>
<dbReference type="Pfam" id="PF03435">
    <property type="entry name" value="Sacchrp_dh_NADP"/>
    <property type="match status" value="1"/>
</dbReference>
<dbReference type="RefSeq" id="WP_386158400.1">
    <property type="nucleotide sequence ID" value="NZ_JBHMBS010000008.1"/>
</dbReference>
<reference evidence="3 4" key="1">
    <citation type="submission" date="2024-09" db="EMBL/GenBank/DDBJ databases">
        <authorList>
            <person name="Sun Q."/>
            <person name="Mori K."/>
        </authorList>
    </citation>
    <scope>NUCLEOTIDE SEQUENCE [LARGE SCALE GENOMIC DNA]</scope>
    <source>
        <strain evidence="3 4">JCM 3028</strain>
    </source>
</reference>
<dbReference type="Proteomes" id="UP001589610">
    <property type="component" value="Unassembled WGS sequence"/>
</dbReference>
<sequence>MILGTSELPGTELRGHSMRASADEHRGRPGAGRSIVVIGGYGAVGGATARRLGLWFPGRVVVAGRDPTKARILARSTGAAVRAAGVDVDDPADVDRLLDEAAVVVMCVERANAALAEACLRRGVHYVDVTASTPVIREIESLDKLAARHRATAVLSVGVAPGLTNLLARHCLERLPSGDRIDISLLLGQGGDHGADSVRWLVAGLTRPDGRRRPGARRARVRLPGWGTRTVHPFPFSDQRTIGESLRITATTRICFDSALVTSLLFGLATIGFFTLVGRLRAETPLTSVLSRLHRGSDRFVVHVRASDAAGNAVSSAVTGRDTCRITGVVAALVARDLFTTSLPAGVLHIDALQPSRPLLDELREHLMTVEHDDRRSRLPE</sequence>
<dbReference type="InterPro" id="IPR005097">
    <property type="entry name" value="Sacchrp_dh_NADP-bd"/>
</dbReference>
<evidence type="ECO:0000256" key="1">
    <source>
        <dbReference type="SAM" id="MobiDB-lite"/>
    </source>
</evidence>
<gene>
    <name evidence="3" type="ORF">ACFFRH_19775</name>
</gene>
<name>A0ABV5TF39_9ACTN</name>
<dbReference type="PANTHER" id="PTHR43796">
    <property type="entry name" value="CARBOXYNORSPERMIDINE SYNTHASE"/>
    <property type="match status" value="1"/>
</dbReference>
<comment type="caution">
    <text evidence="3">The sequence shown here is derived from an EMBL/GenBank/DDBJ whole genome shotgun (WGS) entry which is preliminary data.</text>
</comment>
<dbReference type="SUPFAM" id="SSF51735">
    <property type="entry name" value="NAD(P)-binding Rossmann-fold domains"/>
    <property type="match status" value="1"/>
</dbReference>
<protein>
    <submittedName>
        <fullName evidence="3">Saccharopine dehydrogenase family protein</fullName>
    </submittedName>
</protein>
<evidence type="ECO:0000259" key="2">
    <source>
        <dbReference type="Pfam" id="PF03435"/>
    </source>
</evidence>
<feature type="region of interest" description="Disordered" evidence="1">
    <location>
        <begin position="1"/>
        <end position="29"/>
    </location>
</feature>
<evidence type="ECO:0000313" key="3">
    <source>
        <dbReference type="EMBL" id="MFB9677723.1"/>
    </source>
</evidence>
<proteinExistence type="predicted"/>
<dbReference type="PANTHER" id="PTHR43796:SF2">
    <property type="entry name" value="CARBOXYNORSPERMIDINE SYNTHASE"/>
    <property type="match status" value="1"/>
</dbReference>
<feature type="domain" description="Saccharopine dehydrogenase NADP binding" evidence="2">
    <location>
        <begin position="35"/>
        <end position="132"/>
    </location>
</feature>
<dbReference type="InterPro" id="IPR036291">
    <property type="entry name" value="NAD(P)-bd_dom_sf"/>
</dbReference>
<organism evidence="3 4">
    <name type="scientific">Streptosporangium vulgare</name>
    <dbReference type="NCBI Taxonomy" id="46190"/>
    <lineage>
        <taxon>Bacteria</taxon>
        <taxon>Bacillati</taxon>
        <taxon>Actinomycetota</taxon>
        <taxon>Actinomycetes</taxon>
        <taxon>Streptosporangiales</taxon>
        <taxon>Streptosporangiaceae</taxon>
        <taxon>Streptosporangium</taxon>
    </lineage>
</organism>
<keyword evidence="4" id="KW-1185">Reference proteome</keyword>
<dbReference type="EMBL" id="JBHMBS010000008">
    <property type="protein sequence ID" value="MFB9677723.1"/>
    <property type="molecule type" value="Genomic_DNA"/>
</dbReference>
<evidence type="ECO:0000313" key="4">
    <source>
        <dbReference type="Proteomes" id="UP001589610"/>
    </source>
</evidence>
<accession>A0ABV5TF39</accession>